<comment type="caution">
    <text evidence="1">The sequence shown here is derived from an EMBL/GenBank/DDBJ whole genome shotgun (WGS) entry which is preliminary data.</text>
</comment>
<evidence type="ECO:0000313" key="1">
    <source>
        <dbReference type="EMBL" id="KAI8541501.1"/>
    </source>
</evidence>
<dbReference type="Proteomes" id="UP001062846">
    <property type="component" value="Chromosome 8"/>
</dbReference>
<proteinExistence type="predicted"/>
<protein>
    <submittedName>
        <fullName evidence="1">Uncharacterized protein</fullName>
    </submittedName>
</protein>
<accession>A0ACC0ML77</accession>
<name>A0ACC0ML77_RHOML</name>
<keyword evidence="2" id="KW-1185">Reference proteome</keyword>
<evidence type="ECO:0000313" key="2">
    <source>
        <dbReference type="Proteomes" id="UP001062846"/>
    </source>
</evidence>
<reference evidence="1" key="1">
    <citation type="submission" date="2022-02" db="EMBL/GenBank/DDBJ databases">
        <title>Plant Genome Project.</title>
        <authorList>
            <person name="Zhang R.-G."/>
        </authorList>
    </citation>
    <scope>NUCLEOTIDE SEQUENCE</scope>
    <source>
        <strain evidence="1">AT1</strain>
    </source>
</reference>
<sequence length="244" mass="27042">MSWALARTVIGIIGNVTSFFLFGSPIKEVAYRICKNKSVEGFQPYPYIGATINCIFWVFYGIITPNSTLVITINSIGLFLQLVYLAIFSYFSKQQRRKIALFLLAEAAVTVVIACIALLAIHSKSTRSILVGVFSVLFGLILYSSPLTIMKKVIDTKSVEFMPFWLSVACFSNGIIWAAYALIKVPPTMRIDWYILISNGVGAIFATAQLILYATYYSSTPKSKTSDDPKKPKGSKPEVQLSEV</sequence>
<dbReference type="EMBL" id="CM046395">
    <property type="protein sequence ID" value="KAI8541501.1"/>
    <property type="molecule type" value="Genomic_DNA"/>
</dbReference>
<organism evidence="1 2">
    <name type="scientific">Rhododendron molle</name>
    <name type="common">Chinese azalea</name>
    <name type="synonym">Azalea mollis</name>
    <dbReference type="NCBI Taxonomy" id="49168"/>
    <lineage>
        <taxon>Eukaryota</taxon>
        <taxon>Viridiplantae</taxon>
        <taxon>Streptophyta</taxon>
        <taxon>Embryophyta</taxon>
        <taxon>Tracheophyta</taxon>
        <taxon>Spermatophyta</taxon>
        <taxon>Magnoliopsida</taxon>
        <taxon>eudicotyledons</taxon>
        <taxon>Gunneridae</taxon>
        <taxon>Pentapetalae</taxon>
        <taxon>asterids</taxon>
        <taxon>Ericales</taxon>
        <taxon>Ericaceae</taxon>
        <taxon>Ericoideae</taxon>
        <taxon>Rhodoreae</taxon>
        <taxon>Rhododendron</taxon>
    </lineage>
</organism>
<gene>
    <name evidence="1" type="ORF">RHMOL_Rhmol08G0065900</name>
</gene>